<dbReference type="GO" id="GO:0009253">
    <property type="term" value="P:peptidoglycan catabolic process"/>
    <property type="evidence" value="ECO:0007669"/>
    <property type="project" value="InterPro"/>
</dbReference>
<keyword evidence="5" id="KW-0378">Hydrolase</keyword>
<dbReference type="Pfam" id="PF01510">
    <property type="entry name" value="Amidase_2"/>
    <property type="match status" value="1"/>
</dbReference>
<keyword evidence="9" id="KW-1185">Reference proteome</keyword>
<dbReference type="Proteomes" id="UP000001057">
    <property type="component" value="Segment"/>
</dbReference>
<keyword evidence="4" id="KW-0081">Bacteriolytic enzyme</keyword>
<name>D4P7N0_9CAUD</name>
<sequence length="265" mass="29426">MDVLRAFGVKVKEFEAWRDRGQGDFFTIWGVITHHTGSNNASAASIAYGHEGLKGLLSQIHLDRNSVATITGAGIAWHAGVGSWPGIQTNNANAVTIGVEANSDGVSPWPPEMLDAYHRICAAICWFLGHSSLRTIGHKEWAKVQGKWDPGGVDMAQFRAKVQYYIDHPPFMPPPRPVTEAGEDMAFWDDQVKSLVDPNVSYPRHVFLQNIDMHAFFANMQSKKTLEELKLVRDDNQRILSEMQLMRDDISELATAVLSGVKKDG</sequence>
<dbReference type="GO" id="GO:0071555">
    <property type="term" value="P:cell wall organization"/>
    <property type="evidence" value="ECO:0007669"/>
    <property type="project" value="UniProtKB-KW"/>
</dbReference>
<evidence type="ECO:0000313" key="9">
    <source>
        <dbReference type="Proteomes" id="UP000001057"/>
    </source>
</evidence>
<accession>D4P7N0</accession>
<feature type="domain" description="N-acetylmuramoyl-L-alanine amidase" evidence="7">
    <location>
        <begin position="16"/>
        <end position="151"/>
    </location>
</feature>
<dbReference type="GO" id="GO:0042742">
    <property type="term" value="P:defense response to bacterium"/>
    <property type="evidence" value="ECO:0007669"/>
    <property type="project" value="UniProtKB-KW"/>
</dbReference>
<dbReference type="EMBL" id="GU580942">
    <property type="protein sequence ID" value="ADD81010.1"/>
    <property type="molecule type" value="Genomic_DNA"/>
</dbReference>
<comment type="catalytic activity">
    <reaction evidence="1">
        <text>Hydrolyzes the link between N-acetylmuramoyl residues and L-amino acid residues in certain cell-wall glycopeptides.</text>
        <dbReference type="EC" id="3.5.1.28"/>
    </reaction>
</comment>
<dbReference type="EC" id="3.5.1.28" evidence="2"/>
<evidence type="ECO:0000256" key="2">
    <source>
        <dbReference type="ARBA" id="ARBA00011901"/>
    </source>
</evidence>
<dbReference type="InterPro" id="IPR051206">
    <property type="entry name" value="NAMLAA_amidase_2"/>
</dbReference>
<dbReference type="RefSeq" id="YP_009012593.1">
    <property type="nucleotide sequence ID" value="NC_023694.1"/>
</dbReference>
<dbReference type="InterPro" id="IPR036505">
    <property type="entry name" value="Amidase/PGRP_sf"/>
</dbReference>
<dbReference type="SMART" id="SM00644">
    <property type="entry name" value="Ami_2"/>
    <property type="match status" value="1"/>
</dbReference>
<reference evidence="8 9" key="1">
    <citation type="journal article" date="2011" name="Appl. Environ. Microbiol.">
        <title>Genomic and functional analyses of Rhodococcus equi phages ReqiPepy6, ReqiPoco6, ReqiPine5, and ReqiDocB7.</title>
        <authorList>
            <person name="Summer E.J."/>
            <person name="Liu M."/>
            <person name="Gill J.J."/>
            <person name="Grant M."/>
            <person name="Chan-Cortes T.N."/>
            <person name="Ferguson L."/>
            <person name="Janes C."/>
            <person name="Lange K."/>
            <person name="Bertoli M."/>
            <person name="Moore C."/>
            <person name="Orchard R.C."/>
            <person name="Cohen N."/>
            <person name="Young R."/>
        </authorList>
    </citation>
    <scope>NUCLEOTIDE SEQUENCE [LARGE SCALE GENOMIC DNA]</scope>
</reference>
<evidence type="ECO:0000256" key="5">
    <source>
        <dbReference type="ARBA" id="ARBA00022801"/>
    </source>
</evidence>
<dbReference type="OrthoDB" id="2745at10239"/>
<dbReference type="KEGG" id="vg:18559722"/>
<evidence type="ECO:0000313" key="8">
    <source>
        <dbReference type="EMBL" id="ADD81010.1"/>
    </source>
</evidence>
<gene>
    <name evidence="8" type="ORF">Poco6gene012</name>
</gene>
<keyword evidence="3" id="KW-0929">Antimicrobial</keyword>
<dbReference type="GeneID" id="18559722"/>
<organism evidence="8 9">
    <name type="scientific">Rhodococcus phage ReqiPoco6</name>
    <dbReference type="NCBI Taxonomy" id="691964"/>
    <lineage>
        <taxon>Viruses</taxon>
        <taxon>Duplodnaviria</taxon>
        <taxon>Heunggongvirae</taxon>
        <taxon>Uroviricota</taxon>
        <taxon>Caudoviricetes</taxon>
        <taxon>Pepyhexavirus</taxon>
        <taxon>Pepyhexavirus poco6</taxon>
    </lineage>
</organism>
<dbReference type="PANTHER" id="PTHR30417">
    <property type="entry name" value="N-ACETYLMURAMOYL-L-ALANINE AMIDASE AMID"/>
    <property type="match status" value="1"/>
</dbReference>
<dbReference type="PANTHER" id="PTHR30417:SF1">
    <property type="entry name" value="N-ACETYLMURAMOYL-L-ALANINE AMIDASE AMID"/>
    <property type="match status" value="1"/>
</dbReference>
<evidence type="ECO:0000256" key="6">
    <source>
        <dbReference type="ARBA" id="ARBA00023316"/>
    </source>
</evidence>
<dbReference type="GO" id="GO:0001897">
    <property type="term" value="P:symbiont-mediated cytolysis of host cell"/>
    <property type="evidence" value="ECO:0007669"/>
    <property type="project" value="UniProtKB-ARBA"/>
</dbReference>
<evidence type="ECO:0000259" key="7">
    <source>
        <dbReference type="SMART" id="SM00644"/>
    </source>
</evidence>
<protein>
    <recommendedName>
        <fullName evidence="2">N-acetylmuramoyl-L-alanine amidase</fullName>
        <ecNumber evidence="2">3.5.1.28</ecNumber>
    </recommendedName>
</protein>
<evidence type="ECO:0000256" key="3">
    <source>
        <dbReference type="ARBA" id="ARBA00022529"/>
    </source>
</evidence>
<proteinExistence type="predicted"/>
<dbReference type="SUPFAM" id="SSF55846">
    <property type="entry name" value="N-acetylmuramoyl-L-alanine amidase-like"/>
    <property type="match status" value="1"/>
</dbReference>
<dbReference type="GO" id="GO:0008745">
    <property type="term" value="F:N-acetylmuramoyl-L-alanine amidase activity"/>
    <property type="evidence" value="ECO:0007669"/>
    <property type="project" value="UniProtKB-EC"/>
</dbReference>
<dbReference type="GO" id="GO:0009254">
    <property type="term" value="P:peptidoglycan turnover"/>
    <property type="evidence" value="ECO:0007669"/>
    <property type="project" value="TreeGrafter"/>
</dbReference>
<evidence type="ECO:0000256" key="4">
    <source>
        <dbReference type="ARBA" id="ARBA00022638"/>
    </source>
</evidence>
<keyword evidence="6" id="KW-0961">Cell wall biogenesis/degradation</keyword>
<evidence type="ECO:0000256" key="1">
    <source>
        <dbReference type="ARBA" id="ARBA00001561"/>
    </source>
</evidence>
<dbReference type="Gene3D" id="3.40.80.10">
    <property type="entry name" value="Peptidoglycan recognition protein-like"/>
    <property type="match status" value="1"/>
</dbReference>
<dbReference type="InterPro" id="IPR002502">
    <property type="entry name" value="Amidase_domain"/>
</dbReference>